<organism evidence="1 2">
    <name type="scientific">Conidiobolus coronatus (strain ATCC 28846 / CBS 209.66 / NRRL 28638)</name>
    <name type="common">Delacroixia coronata</name>
    <dbReference type="NCBI Taxonomy" id="796925"/>
    <lineage>
        <taxon>Eukaryota</taxon>
        <taxon>Fungi</taxon>
        <taxon>Fungi incertae sedis</taxon>
        <taxon>Zoopagomycota</taxon>
        <taxon>Entomophthoromycotina</taxon>
        <taxon>Entomophthoromycetes</taxon>
        <taxon>Entomophthorales</taxon>
        <taxon>Ancylistaceae</taxon>
        <taxon>Conidiobolus</taxon>
    </lineage>
</organism>
<name>A0A137NXP7_CONC2</name>
<dbReference type="Gene3D" id="3.80.10.10">
    <property type="entry name" value="Ribonuclease Inhibitor"/>
    <property type="match status" value="1"/>
</dbReference>
<evidence type="ECO:0000313" key="1">
    <source>
        <dbReference type="EMBL" id="KXN67441.1"/>
    </source>
</evidence>
<dbReference type="AlphaFoldDB" id="A0A137NXP7"/>
<sequence>MDNLKTIRWDSIFILHELQQFLDKSGLAEISLLNRLLRDKLKYKVMSSMFLGNTFLSEIVGYFNQPELISRDIKSSSSTISNFKCLIIDPIVEKLIRELCSYSSYLKCLKFSNLRELGYFIIPQISILNQLASLTLSDCHLSIRDFFSLLYKLEKLECLKLCEVVLILSQEETITEYDKPPPSTLKELTLYTTYFTATDSTNNPRDFIFNYNSGLDVLIYYFQLQHLPKLIKFNLHSVDYGVAYIANFLSLNPQLTHVKLPFEYFGLDYIQILSDHDNINSIEIDTSDTSPHYPSDVTLPYLHSINSLTINLYRDIEHSEIYDIIGACPNLTKLNISFYTYNSEFMTNVLKGLNLIYLKLKIEIMPSNNLDMSIFSDIKIINIEHNNIYSINYDLPTPPMKTKSIKISENYKHSIIYNSKKESYERHANWKTILSNYNIKLLYNDI</sequence>
<keyword evidence="2" id="KW-1185">Reference proteome</keyword>
<reference evidence="1 2" key="1">
    <citation type="journal article" date="2015" name="Genome Biol. Evol.">
        <title>Phylogenomic analyses indicate that early fungi evolved digesting cell walls of algal ancestors of land plants.</title>
        <authorList>
            <person name="Chang Y."/>
            <person name="Wang S."/>
            <person name="Sekimoto S."/>
            <person name="Aerts A.L."/>
            <person name="Choi C."/>
            <person name="Clum A."/>
            <person name="LaButti K.M."/>
            <person name="Lindquist E.A."/>
            <person name="Yee Ngan C."/>
            <person name="Ohm R.A."/>
            <person name="Salamov A.A."/>
            <person name="Grigoriev I.V."/>
            <person name="Spatafora J.W."/>
            <person name="Berbee M.L."/>
        </authorList>
    </citation>
    <scope>NUCLEOTIDE SEQUENCE [LARGE SCALE GENOMIC DNA]</scope>
    <source>
        <strain evidence="1 2">NRRL 28638</strain>
    </source>
</reference>
<evidence type="ECO:0008006" key="3">
    <source>
        <dbReference type="Google" id="ProtNLM"/>
    </source>
</evidence>
<protein>
    <recommendedName>
        <fullName evidence="3">RNI-like protein</fullName>
    </recommendedName>
</protein>
<proteinExistence type="predicted"/>
<gene>
    <name evidence="1" type="ORF">CONCODRAFT_10489</name>
</gene>
<dbReference type="Proteomes" id="UP000070444">
    <property type="component" value="Unassembled WGS sequence"/>
</dbReference>
<dbReference type="EMBL" id="KQ964636">
    <property type="protein sequence ID" value="KXN67441.1"/>
    <property type="molecule type" value="Genomic_DNA"/>
</dbReference>
<accession>A0A137NXP7</accession>
<dbReference type="InterPro" id="IPR032675">
    <property type="entry name" value="LRR_dom_sf"/>
</dbReference>
<evidence type="ECO:0000313" key="2">
    <source>
        <dbReference type="Proteomes" id="UP000070444"/>
    </source>
</evidence>
<dbReference type="SUPFAM" id="SSF52047">
    <property type="entry name" value="RNI-like"/>
    <property type="match status" value="2"/>
</dbReference>